<comment type="similarity">
    <text evidence="1 4 5">Belongs to the bacterial ribosomal protein bS18 family.</text>
</comment>
<comment type="function">
    <text evidence="4">Binds as a heterodimer with protein bS6 to the central domain of the 16S rRNA, where it helps stabilize the platform of the 30S subunit.</text>
</comment>
<dbReference type="GO" id="GO:0006412">
    <property type="term" value="P:translation"/>
    <property type="evidence" value="ECO:0007669"/>
    <property type="project" value="UniProtKB-UniRule"/>
</dbReference>
<evidence type="ECO:0000256" key="5">
    <source>
        <dbReference type="RuleBase" id="RU003910"/>
    </source>
</evidence>
<dbReference type="Pfam" id="PF01084">
    <property type="entry name" value="Ribosomal_S18"/>
    <property type="match status" value="1"/>
</dbReference>
<dbReference type="HAMAP" id="MF_00270">
    <property type="entry name" value="Ribosomal_bS18"/>
    <property type="match status" value="1"/>
</dbReference>
<dbReference type="PANTHER" id="PTHR13479">
    <property type="entry name" value="30S RIBOSOMAL PROTEIN S18"/>
    <property type="match status" value="1"/>
</dbReference>
<comment type="subunit">
    <text evidence="4">Part of the 30S ribosomal subunit. Forms a tight heterodimer with protein bS6.</text>
</comment>
<dbReference type="InterPro" id="IPR001648">
    <property type="entry name" value="Ribosomal_bS18"/>
</dbReference>
<dbReference type="EMBL" id="MHQK01000010">
    <property type="protein sequence ID" value="OHA02089.1"/>
    <property type="molecule type" value="Genomic_DNA"/>
</dbReference>
<keyword evidence="2 4" id="KW-0689">Ribosomal protein</keyword>
<keyword evidence="3 4" id="KW-0687">Ribonucleoprotein</keyword>
<gene>
    <name evidence="4" type="primary">rpsR</name>
    <name evidence="6" type="ORF">A3C12_02545</name>
</gene>
<comment type="caution">
    <text evidence="6">The sequence shown here is derived from an EMBL/GenBank/DDBJ whole genome shotgun (WGS) entry which is preliminary data.</text>
</comment>
<name>A0A1G2KUJ9_9BACT</name>
<reference evidence="6 7" key="1">
    <citation type="journal article" date="2016" name="Nat. Commun.">
        <title>Thousands of microbial genomes shed light on interconnected biogeochemical processes in an aquifer system.</title>
        <authorList>
            <person name="Anantharaman K."/>
            <person name="Brown C.T."/>
            <person name="Hug L.A."/>
            <person name="Sharon I."/>
            <person name="Castelle C.J."/>
            <person name="Probst A.J."/>
            <person name="Thomas B.C."/>
            <person name="Singh A."/>
            <person name="Wilkins M.J."/>
            <person name="Karaoz U."/>
            <person name="Brodie E.L."/>
            <person name="Williams K.H."/>
            <person name="Hubbard S.S."/>
            <person name="Banfield J.F."/>
        </authorList>
    </citation>
    <scope>NUCLEOTIDE SEQUENCE [LARGE SCALE GENOMIC DNA]</scope>
</reference>
<evidence type="ECO:0000256" key="1">
    <source>
        <dbReference type="ARBA" id="ARBA00005589"/>
    </source>
</evidence>
<evidence type="ECO:0000313" key="6">
    <source>
        <dbReference type="EMBL" id="OHA02089.1"/>
    </source>
</evidence>
<dbReference type="AlphaFoldDB" id="A0A1G2KUJ9"/>
<dbReference type="PANTHER" id="PTHR13479:SF40">
    <property type="entry name" value="SMALL RIBOSOMAL SUBUNIT PROTEIN BS18M"/>
    <property type="match status" value="1"/>
</dbReference>
<evidence type="ECO:0000256" key="3">
    <source>
        <dbReference type="ARBA" id="ARBA00023274"/>
    </source>
</evidence>
<proteinExistence type="inferred from homology"/>
<dbReference type="GO" id="GO:0070181">
    <property type="term" value="F:small ribosomal subunit rRNA binding"/>
    <property type="evidence" value="ECO:0007669"/>
    <property type="project" value="TreeGrafter"/>
</dbReference>
<dbReference type="NCBIfam" id="TIGR00165">
    <property type="entry name" value="S18"/>
    <property type="match status" value="1"/>
</dbReference>
<evidence type="ECO:0000256" key="4">
    <source>
        <dbReference type="HAMAP-Rule" id="MF_00270"/>
    </source>
</evidence>
<keyword evidence="4" id="KW-0699">rRNA-binding</keyword>
<sequence>MAEFTQRKPHAAQLPKQCFFCTANMKVIDYKDPDLLKKFTNPQGKIGKRSRTSTCAGHQRLLSRAIKRARFLALLPFTTR</sequence>
<keyword evidence="4" id="KW-0694">RNA-binding</keyword>
<dbReference type="InterPro" id="IPR036870">
    <property type="entry name" value="Ribosomal_bS18_sf"/>
</dbReference>
<dbReference type="Gene3D" id="4.10.640.10">
    <property type="entry name" value="Ribosomal protein S18"/>
    <property type="match status" value="1"/>
</dbReference>
<dbReference type="GO" id="GO:0003735">
    <property type="term" value="F:structural constituent of ribosome"/>
    <property type="evidence" value="ECO:0007669"/>
    <property type="project" value="InterPro"/>
</dbReference>
<evidence type="ECO:0000256" key="2">
    <source>
        <dbReference type="ARBA" id="ARBA00022980"/>
    </source>
</evidence>
<protein>
    <recommendedName>
        <fullName evidence="4">Small ribosomal subunit protein bS18</fullName>
    </recommendedName>
</protein>
<organism evidence="6 7">
    <name type="scientific">Candidatus Sungbacteria bacterium RIFCSPHIGHO2_02_FULL_49_20</name>
    <dbReference type="NCBI Taxonomy" id="1802272"/>
    <lineage>
        <taxon>Bacteria</taxon>
        <taxon>Candidatus Sungiibacteriota</taxon>
    </lineage>
</organism>
<accession>A0A1G2KUJ9</accession>
<dbReference type="Proteomes" id="UP000178710">
    <property type="component" value="Unassembled WGS sequence"/>
</dbReference>
<dbReference type="GO" id="GO:0022627">
    <property type="term" value="C:cytosolic small ribosomal subunit"/>
    <property type="evidence" value="ECO:0007669"/>
    <property type="project" value="TreeGrafter"/>
</dbReference>
<dbReference type="SUPFAM" id="SSF46911">
    <property type="entry name" value="Ribosomal protein S18"/>
    <property type="match status" value="1"/>
</dbReference>
<dbReference type="PRINTS" id="PR00974">
    <property type="entry name" value="RIBOSOMALS18"/>
</dbReference>
<evidence type="ECO:0000313" key="7">
    <source>
        <dbReference type="Proteomes" id="UP000178710"/>
    </source>
</evidence>